<proteinExistence type="inferred from homology"/>
<dbReference type="EMBL" id="DVOT01000243">
    <property type="protein sequence ID" value="HIV28930.1"/>
    <property type="molecule type" value="Genomic_DNA"/>
</dbReference>
<dbReference type="NCBIfam" id="TIGR00732">
    <property type="entry name" value="dprA"/>
    <property type="match status" value="1"/>
</dbReference>
<dbReference type="AlphaFoldDB" id="A0A9D1TDT6"/>
<accession>A0A9D1TDT6</accession>
<evidence type="ECO:0000259" key="2">
    <source>
        <dbReference type="Pfam" id="PF02481"/>
    </source>
</evidence>
<comment type="similarity">
    <text evidence="1">Belongs to the DprA/Smf family.</text>
</comment>
<evidence type="ECO:0000313" key="4">
    <source>
        <dbReference type="Proteomes" id="UP000886884"/>
    </source>
</evidence>
<gene>
    <name evidence="3" type="primary">dprA</name>
    <name evidence="3" type="ORF">IAA64_13285</name>
</gene>
<feature type="domain" description="Smf/DprA SLOG" evidence="2">
    <location>
        <begin position="76"/>
        <end position="276"/>
    </location>
</feature>
<dbReference type="InterPro" id="IPR057666">
    <property type="entry name" value="DrpA_SLOG"/>
</dbReference>
<dbReference type="GO" id="GO:0009294">
    <property type="term" value="P:DNA-mediated transformation"/>
    <property type="evidence" value="ECO:0007669"/>
    <property type="project" value="InterPro"/>
</dbReference>
<comment type="caution">
    <text evidence="3">The sequence shown here is derived from an EMBL/GenBank/DDBJ whole genome shotgun (WGS) entry which is preliminary data.</text>
</comment>
<evidence type="ECO:0000256" key="1">
    <source>
        <dbReference type="ARBA" id="ARBA00006525"/>
    </source>
</evidence>
<dbReference type="Proteomes" id="UP000886884">
    <property type="component" value="Unassembled WGS sequence"/>
</dbReference>
<dbReference type="Pfam" id="PF02481">
    <property type="entry name" value="DNA_processg_A"/>
    <property type="match status" value="1"/>
</dbReference>
<dbReference type="InterPro" id="IPR003488">
    <property type="entry name" value="DprA"/>
</dbReference>
<organism evidence="3 4">
    <name type="scientific">Candidatus Ornithocaccomicrobium faecavium</name>
    <dbReference type="NCBI Taxonomy" id="2840890"/>
    <lineage>
        <taxon>Bacteria</taxon>
        <taxon>Bacillati</taxon>
        <taxon>Bacillota</taxon>
        <taxon>Clostridia</taxon>
        <taxon>Candidatus Ornithocaccomicrobium</taxon>
    </lineage>
</organism>
<reference evidence="3" key="2">
    <citation type="journal article" date="2021" name="PeerJ">
        <title>Extensive microbial diversity within the chicken gut microbiome revealed by metagenomics and culture.</title>
        <authorList>
            <person name="Gilroy R."/>
            <person name="Ravi A."/>
            <person name="Getino M."/>
            <person name="Pursley I."/>
            <person name="Horton D.L."/>
            <person name="Alikhan N.F."/>
            <person name="Baker D."/>
            <person name="Gharbi K."/>
            <person name="Hall N."/>
            <person name="Watson M."/>
            <person name="Adriaenssens E.M."/>
            <person name="Foster-Nyarko E."/>
            <person name="Jarju S."/>
            <person name="Secka A."/>
            <person name="Antonio M."/>
            <person name="Oren A."/>
            <person name="Chaudhuri R.R."/>
            <person name="La Ragione R."/>
            <person name="Hildebrand F."/>
            <person name="Pallen M.J."/>
        </authorList>
    </citation>
    <scope>NUCLEOTIDE SEQUENCE</scope>
    <source>
        <strain evidence="3">CHK183-6373</strain>
    </source>
</reference>
<name>A0A9D1TDT6_9FIRM</name>
<evidence type="ECO:0000313" key="3">
    <source>
        <dbReference type="EMBL" id="HIV28930.1"/>
    </source>
</evidence>
<reference evidence="3" key="1">
    <citation type="submission" date="2020-10" db="EMBL/GenBank/DDBJ databases">
        <authorList>
            <person name="Gilroy R."/>
        </authorList>
    </citation>
    <scope>NUCLEOTIDE SEQUENCE</scope>
    <source>
        <strain evidence="3">CHK183-6373</strain>
    </source>
</reference>
<dbReference type="PANTHER" id="PTHR43022:SF1">
    <property type="entry name" value="PROTEIN SMF"/>
    <property type="match status" value="1"/>
</dbReference>
<dbReference type="Gene3D" id="3.40.50.450">
    <property type="match status" value="1"/>
</dbReference>
<dbReference type="SUPFAM" id="SSF102405">
    <property type="entry name" value="MCP/YpsA-like"/>
    <property type="match status" value="1"/>
</dbReference>
<dbReference type="PANTHER" id="PTHR43022">
    <property type="entry name" value="PROTEIN SMF"/>
    <property type="match status" value="1"/>
</dbReference>
<sequence>MDKYWIWLSSVPEITPEVFDRLIETFGSAQEVWNAKEAALSRLLPARMRKNLLEARTREWANQLFRELARNDVLCITRLDERYPALLKDIYDPPATLFVRGNPDLDFARALAVVGTRRPTHDGARAARELSAAIAAQGVTIVSGLAMGIDALAQRGALDAGGRVVAVLPGGPDNILPRENSALAQDILDSGGSLISERPPGARIYASSYPARNRIISGLCPAALIVEAGHKSGAMITANLALEQSREVFAVPGSIYSEASKGTNALIADGATPVLDEWCVLEPMGWATKPGAKAQVEVPIALDEEELCVVQPLRNEILNTEELVEITKISWERLNYLLTTLELRGIIVKVAGGGYRAIR</sequence>
<protein>
    <submittedName>
        <fullName evidence="3">DNA-protecting protein DprA</fullName>
    </submittedName>
</protein>